<evidence type="ECO:0000313" key="3">
    <source>
        <dbReference type="Proteomes" id="UP000033551"/>
    </source>
</evidence>
<dbReference type="AlphaFoldDB" id="A0A0F4JET6"/>
<dbReference type="InterPro" id="IPR036513">
    <property type="entry name" value="STAS_dom_sf"/>
</dbReference>
<feature type="domain" description="STAS" evidence="1">
    <location>
        <begin position="15"/>
        <end position="107"/>
    </location>
</feature>
<organism evidence="2 3">
    <name type="scientific">Streptomyces katrae</name>
    <dbReference type="NCBI Taxonomy" id="68223"/>
    <lineage>
        <taxon>Bacteria</taxon>
        <taxon>Bacillati</taxon>
        <taxon>Actinomycetota</taxon>
        <taxon>Actinomycetes</taxon>
        <taxon>Kitasatosporales</taxon>
        <taxon>Streptomycetaceae</taxon>
        <taxon>Streptomyces</taxon>
    </lineage>
</organism>
<evidence type="ECO:0000313" key="2">
    <source>
        <dbReference type="EMBL" id="KJY32319.1"/>
    </source>
</evidence>
<sequence>MVTVPQVTVKTDVGGVRVVVCSGDFDLDTINVLVEACADEDSPAGPLVVDVAGVSFADSSFLNALVRLRNTRPLALRGPLPHQLRRVMELTGVLDLFDIRDRPGQAR</sequence>
<dbReference type="EMBL" id="JZWV01000419">
    <property type="protein sequence ID" value="KJY32319.1"/>
    <property type="molecule type" value="Genomic_DNA"/>
</dbReference>
<keyword evidence="3" id="KW-1185">Reference proteome</keyword>
<dbReference type="CDD" id="cd07043">
    <property type="entry name" value="STAS_anti-anti-sigma_factors"/>
    <property type="match status" value="1"/>
</dbReference>
<comment type="caution">
    <text evidence="2">The sequence shown here is derived from an EMBL/GenBank/DDBJ whole genome shotgun (WGS) entry which is preliminary data.</text>
</comment>
<dbReference type="InterPro" id="IPR002645">
    <property type="entry name" value="STAS_dom"/>
</dbReference>
<evidence type="ECO:0000259" key="1">
    <source>
        <dbReference type="PROSITE" id="PS50801"/>
    </source>
</evidence>
<dbReference type="Pfam" id="PF13466">
    <property type="entry name" value="STAS_2"/>
    <property type="match status" value="1"/>
</dbReference>
<reference evidence="2 3" key="1">
    <citation type="submission" date="2015-02" db="EMBL/GenBank/DDBJ databases">
        <authorList>
            <person name="Ju K.-S."/>
            <person name="Doroghazi J.R."/>
            <person name="Metcalf W."/>
        </authorList>
    </citation>
    <scope>NUCLEOTIDE SEQUENCE [LARGE SCALE GENOMIC DNA]</scope>
    <source>
        <strain evidence="2 3">NRRL ISP-5550</strain>
    </source>
</reference>
<dbReference type="SUPFAM" id="SSF52091">
    <property type="entry name" value="SpoIIaa-like"/>
    <property type="match status" value="1"/>
</dbReference>
<dbReference type="InterPro" id="IPR058548">
    <property type="entry name" value="MlaB-like_STAS"/>
</dbReference>
<dbReference type="PROSITE" id="PS50801">
    <property type="entry name" value="STAS"/>
    <property type="match status" value="1"/>
</dbReference>
<accession>A0A0F4JET6</accession>
<protein>
    <recommendedName>
        <fullName evidence="1">STAS domain-containing protein</fullName>
    </recommendedName>
</protein>
<gene>
    <name evidence="2" type="ORF">VR44_16180</name>
</gene>
<dbReference type="Gene3D" id="3.30.750.24">
    <property type="entry name" value="STAS domain"/>
    <property type="match status" value="1"/>
</dbReference>
<dbReference type="Proteomes" id="UP000033551">
    <property type="component" value="Unassembled WGS sequence"/>
</dbReference>
<proteinExistence type="predicted"/>
<name>A0A0F4JET6_9ACTN</name>
<dbReference type="PATRIC" id="fig|68223.7.peg.7665"/>